<dbReference type="Pfam" id="PF07690">
    <property type="entry name" value="MFS_1"/>
    <property type="match status" value="1"/>
</dbReference>
<feature type="transmembrane region" description="Helical" evidence="7">
    <location>
        <begin position="45"/>
        <end position="66"/>
    </location>
</feature>
<reference evidence="8 9" key="1">
    <citation type="submission" date="2020-08" db="EMBL/GenBank/DDBJ databases">
        <title>Genomic Encyclopedia of Type Strains, Phase IV (KMG-IV): sequencing the most valuable type-strain genomes for metagenomic binning, comparative biology and taxonomic classification.</title>
        <authorList>
            <person name="Goeker M."/>
        </authorList>
    </citation>
    <scope>NUCLEOTIDE SEQUENCE [LARGE SCALE GENOMIC DNA]</scope>
    <source>
        <strain evidence="8 9">DSM 44197</strain>
    </source>
</reference>
<sequence length="403" mass="41096">MRTYRELFRTPEFGALFGAFSAQVAANTVAGLALGVLVFELTGSPLLSALSMFGTTFAQLLGATLLMSAADRLPPRAAMTWAGLLFAVGTAALALPGMPVWGLLAVVLSLGLVASVGGGVRLGLLSEVLPREGYLLGRSVMNMAAGVVQIGGFGLGGLLVAVLSARGTLLCAVALNLLGAAAAWFGLSSRAPRATGRASVRETWRVNRLLWSSVPRRYAFLAMWVPNGLIVGAEALFVPYSPAHAGTLMALAAVGMLAGDTLVGRFLPAGVRRRLGVPLLVLLAAPYLVFAVDPPLPVVAVATLVAAVGYGSSLVAQELLMDLTPDEMHGQALGLHSSGMMAMQGVAATVAGAVAQRTSPETGIVVMAAASLVVTLLLAPGLRPGRTGRPSPADDGAGAAVRT</sequence>
<feature type="transmembrane region" description="Helical" evidence="7">
    <location>
        <begin position="218"/>
        <end position="237"/>
    </location>
</feature>
<evidence type="ECO:0000256" key="6">
    <source>
        <dbReference type="SAM" id="MobiDB-lite"/>
    </source>
</evidence>
<dbReference type="GO" id="GO:0022857">
    <property type="term" value="F:transmembrane transporter activity"/>
    <property type="evidence" value="ECO:0007669"/>
    <property type="project" value="InterPro"/>
</dbReference>
<dbReference type="SUPFAM" id="SSF103473">
    <property type="entry name" value="MFS general substrate transporter"/>
    <property type="match status" value="1"/>
</dbReference>
<proteinExistence type="predicted"/>
<protein>
    <submittedName>
        <fullName evidence="8">MFS family permease</fullName>
    </submittedName>
</protein>
<dbReference type="InterPro" id="IPR011701">
    <property type="entry name" value="MFS"/>
</dbReference>
<evidence type="ECO:0000313" key="8">
    <source>
        <dbReference type="EMBL" id="MBA8957589.1"/>
    </source>
</evidence>
<evidence type="ECO:0000256" key="7">
    <source>
        <dbReference type="SAM" id="Phobius"/>
    </source>
</evidence>
<feature type="transmembrane region" description="Helical" evidence="7">
    <location>
        <begin position="140"/>
        <end position="161"/>
    </location>
</feature>
<dbReference type="EMBL" id="JACJIA010000026">
    <property type="protein sequence ID" value="MBA8957589.1"/>
    <property type="molecule type" value="Genomic_DNA"/>
</dbReference>
<keyword evidence="3 7" id="KW-0812">Transmembrane</keyword>
<feature type="transmembrane region" description="Helical" evidence="7">
    <location>
        <begin position="332"/>
        <end position="356"/>
    </location>
</feature>
<evidence type="ECO:0000256" key="5">
    <source>
        <dbReference type="ARBA" id="ARBA00023136"/>
    </source>
</evidence>
<feature type="transmembrane region" description="Helical" evidence="7">
    <location>
        <begin position="362"/>
        <end position="382"/>
    </location>
</feature>
<dbReference type="PANTHER" id="PTHR23513">
    <property type="entry name" value="INTEGRAL MEMBRANE EFFLUX PROTEIN-RELATED"/>
    <property type="match status" value="1"/>
</dbReference>
<name>A0A7W3M071_ACTNM</name>
<comment type="caution">
    <text evidence="8">The sequence shown here is derived from an EMBL/GenBank/DDBJ whole genome shotgun (WGS) entry which is preliminary data.</text>
</comment>
<keyword evidence="4 7" id="KW-1133">Transmembrane helix</keyword>
<evidence type="ECO:0000256" key="2">
    <source>
        <dbReference type="ARBA" id="ARBA00022475"/>
    </source>
</evidence>
<feature type="transmembrane region" description="Helical" evidence="7">
    <location>
        <begin position="12"/>
        <end position="39"/>
    </location>
</feature>
<feature type="transmembrane region" description="Helical" evidence="7">
    <location>
        <begin position="101"/>
        <end position="120"/>
    </location>
</feature>
<evidence type="ECO:0000256" key="4">
    <source>
        <dbReference type="ARBA" id="ARBA00022989"/>
    </source>
</evidence>
<dbReference type="GO" id="GO:0005886">
    <property type="term" value="C:plasma membrane"/>
    <property type="evidence" value="ECO:0007669"/>
    <property type="project" value="UniProtKB-SubCell"/>
</dbReference>
<dbReference type="AlphaFoldDB" id="A0A7W3M071"/>
<evidence type="ECO:0000256" key="3">
    <source>
        <dbReference type="ARBA" id="ARBA00022692"/>
    </source>
</evidence>
<feature type="transmembrane region" description="Helical" evidence="7">
    <location>
        <begin position="243"/>
        <end position="263"/>
    </location>
</feature>
<gene>
    <name evidence="8" type="ORF">HNR61_009284</name>
</gene>
<feature type="transmembrane region" description="Helical" evidence="7">
    <location>
        <begin position="298"/>
        <end position="320"/>
    </location>
</feature>
<accession>A0A7W3M071</accession>
<feature type="region of interest" description="Disordered" evidence="6">
    <location>
        <begin position="384"/>
        <end position="403"/>
    </location>
</feature>
<evidence type="ECO:0000256" key="1">
    <source>
        <dbReference type="ARBA" id="ARBA00004651"/>
    </source>
</evidence>
<keyword evidence="5 7" id="KW-0472">Membrane</keyword>
<feature type="transmembrane region" description="Helical" evidence="7">
    <location>
        <begin position="275"/>
        <end position="292"/>
    </location>
</feature>
<dbReference type="InterPro" id="IPR036259">
    <property type="entry name" value="MFS_trans_sf"/>
</dbReference>
<keyword evidence="2" id="KW-1003">Cell membrane</keyword>
<evidence type="ECO:0000313" key="9">
    <source>
        <dbReference type="Proteomes" id="UP000572680"/>
    </source>
</evidence>
<organism evidence="8 9">
    <name type="scientific">Actinomadura namibiensis</name>
    <dbReference type="NCBI Taxonomy" id="182080"/>
    <lineage>
        <taxon>Bacteria</taxon>
        <taxon>Bacillati</taxon>
        <taxon>Actinomycetota</taxon>
        <taxon>Actinomycetes</taxon>
        <taxon>Streptosporangiales</taxon>
        <taxon>Thermomonosporaceae</taxon>
        <taxon>Actinomadura</taxon>
    </lineage>
</organism>
<dbReference type="Proteomes" id="UP000572680">
    <property type="component" value="Unassembled WGS sequence"/>
</dbReference>
<comment type="subcellular location">
    <subcellularLocation>
        <location evidence="1">Cell membrane</location>
        <topology evidence="1">Multi-pass membrane protein</topology>
    </subcellularLocation>
</comment>
<dbReference type="Gene3D" id="1.20.1250.20">
    <property type="entry name" value="MFS general substrate transporter like domains"/>
    <property type="match status" value="1"/>
</dbReference>
<feature type="transmembrane region" description="Helical" evidence="7">
    <location>
        <begin position="78"/>
        <end position="95"/>
    </location>
</feature>
<dbReference type="PANTHER" id="PTHR23513:SF11">
    <property type="entry name" value="STAPHYLOFERRIN A TRANSPORTER"/>
    <property type="match status" value="1"/>
</dbReference>
<dbReference type="RefSeq" id="WP_182849396.1">
    <property type="nucleotide sequence ID" value="NZ_BAAALP010000067.1"/>
</dbReference>
<keyword evidence="9" id="KW-1185">Reference proteome</keyword>
<feature type="transmembrane region" description="Helical" evidence="7">
    <location>
        <begin position="167"/>
        <end position="187"/>
    </location>
</feature>